<evidence type="ECO:0000256" key="3">
    <source>
        <dbReference type="ARBA" id="ARBA00022801"/>
    </source>
</evidence>
<dbReference type="PANTHER" id="PTHR12370">
    <property type="entry name" value="PHOSPHOLIPASE B-RELATED"/>
    <property type="match status" value="1"/>
</dbReference>
<evidence type="ECO:0000256" key="1">
    <source>
        <dbReference type="ARBA" id="ARBA00007835"/>
    </source>
</evidence>
<dbReference type="Pfam" id="PF04916">
    <property type="entry name" value="Phospholip_B"/>
    <property type="match status" value="1"/>
</dbReference>
<dbReference type="STRING" id="667725.A0A0L0G7W7"/>
<dbReference type="InterPro" id="IPR007000">
    <property type="entry name" value="PLipase_B-like"/>
</dbReference>
<dbReference type="Gene3D" id="3.60.60.30">
    <property type="match status" value="1"/>
</dbReference>
<proteinExistence type="inferred from homology"/>
<dbReference type="GO" id="GO:0009395">
    <property type="term" value="P:phospholipid catabolic process"/>
    <property type="evidence" value="ECO:0007669"/>
    <property type="project" value="TreeGrafter"/>
</dbReference>
<evidence type="ECO:0000313" key="8">
    <source>
        <dbReference type="EMBL" id="KNC85117.1"/>
    </source>
</evidence>
<dbReference type="GO" id="GO:0004620">
    <property type="term" value="F:phospholipase activity"/>
    <property type="evidence" value="ECO:0007669"/>
    <property type="project" value="InterPro"/>
</dbReference>
<evidence type="ECO:0000313" key="9">
    <source>
        <dbReference type="Proteomes" id="UP000054560"/>
    </source>
</evidence>
<evidence type="ECO:0000256" key="4">
    <source>
        <dbReference type="ARBA" id="ARBA00022963"/>
    </source>
</evidence>
<dbReference type="RefSeq" id="XP_014159019.1">
    <property type="nucleotide sequence ID" value="XM_014303544.1"/>
</dbReference>
<dbReference type="Proteomes" id="UP000054560">
    <property type="component" value="Unassembled WGS sequence"/>
</dbReference>
<accession>A0A0L0G7W7</accession>
<name>A0A0L0G7W7_9EUKA</name>
<comment type="function">
    <text evidence="7">Putative phospholipase.</text>
</comment>
<organism evidence="8 9">
    <name type="scientific">Sphaeroforma arctica JP610</name>
    <dbReference type="NCBI Taxonomy" id="667725"/>
    <lineage>
        <taxon>Eukaryota</taxon>
        <taxon>Ichthyosporea</taxon>
        <taxon>Ichthyophonida</taxon>
        <taxon>Sphaeroforma</taxon>
    </lineage>
</organism>
<keyword evidence="5 7" id="KW-0443">Lipid metabolism</keyword>
<evidence type="ECO:0000256" key="6">
    <source>
        <dbReference type="ARBA" id="ARBA00023180"/>
    </source>
</evidence>
<gene>
    <name evidence="8" type="ORF">SARC_02672</name>
</gene>
<evidence type="ECO:0000256" key="7">
    <source>
        <dbReference type="RuleBase" id="RU364138"/>
    </source>
</evidence>
<keyword evidence="3 7" id="KW-0378">Hydrolase</keyword>
<dbReference type="GO" id="GO:0005576">
    <property type="term" value="C:extracellular region"/>
    <property type="evidence" value="ECO:0007669"/>
    <property type="project" value="TreeGrafter"/>
</dbReference>
<evidence type="ECO:0000256" key="5">
    <source>
        <dbReference type="ARBA" id="ARBA00023098"/>
    </source>
</evidence>
<keyword evidence="2" id="KW-0732">Signal</keyword>
<dbReference type="GeneID" id="25903176"/>
<keyword evidence="4 7" id="KW-0442">Lipid degradation</keyword>
<reference evidence="8 9" key="1">
    <citation type="submission" date="2011-02" db="EMBL/GenBank/DDBJ databases">
        <title>The Genome Sequence of Sphaeroforma arctica JP610.</title>
        <authorList>
            <consortium name="The Broad Institute Genome Sequencing Platform"/>
            <person name="Russ C."/>
            <person name="Cuomo C."/>
            <person name="Young S.K."/>
            <person name="Zeng Q."/>
            <person name="Gargeya S."/>
            <person name="Alvarado L."/>
            <person name="Berlin A."/>
            <person name="Chapman S.B."/>
            <person name="Chen Z."/>
            <person name="Freedman E."/>
            <person name="Gellesch M."/>
            <person name="Goldberg J."/>
            <person name="Griggs A."/>
            <person name="Gujja S."/>
            <person name="Heilman E."/>
            <person name="Heiman D."/>
            <person name="Howarth C."/>
            <person name="Mehta T."/>
            <person name="Neiman D."/>
            <person name="Pearson M."/>
            <person name="Roberts A."/>
            <person name="Saif S."/>
            <person name="Shea T."/>
            <person name="Shenoy N."/>
            <person name="Sisk P."/>
            <person name="Stolte C."/>
            <person name="Sykes S."/>
            <person name="White J."/>
            <person name="Yandava C."/>
            <person name="Burger G."/>
            <person name="Gray M.W."/>
            <person name="Holland P.W.H."/>
            <person name="King N."/>
            <person name="Lang F.B.F."/>
            <person name="Roger A.J."/>
            <person name="Ruiz-Trillo I."/>
            <person name="Haas B."/>
            <person name="Nusbaum C."/>
            <person name="Birren B."/>
        </authorList>
    </citation>
    <scope>NUCLEOTIDE SEQUENCE [LARGE SCALE GENOMIC DNA]</scope>
    <source>
        <strain evidence="8 9">JP610</strain>
    </source>
</reference>
<protein>
    <recommendedName>
        <fullName evidence="7">Phospholipase B-like</fullName>
        <ecNumber evidence="7">3.1.1.-</ecNumber>
    </recommendedName>
</protein>
<dbReference type="AlphaFoldDB" id="A0A0L0G7W7"/>
<dbReference type="eggNOG" id="KOG3774">
    <property type="taxonomic scope" value="Eukaryota"/>
</dbReference>
<keyword evidence="6" id="KW-0325">Glycoprotein</keyword>
<dbReference type="OrthoDB" id="443524at2759"/>
<dbReference type="EMBL" id="KQ241719">
    <property type="protein sequence ID" value="KNC85117.1"/>
    <property type="molecule type" value="Genomic_DNA"/>
</dbReference>
<dbReference type="PANTHER" id="PTHR12370:SF3">
    <property type="entry name" value="PHOSPHOLIPASE B-LIKE 2-RELATED"/>
    <property type="match status" value="1"/>
</dbReference>
<dbReference type="EC" id="3.1.1.-" evidence="7"/>
<keyword evidence="9" id="KW-1185">Reference proteome</keyword>
<comment type="similarity">
    <text evidence="1 7">Belongs to the phospholipase B-like family.</text>
</comment>
<evidence type="ECO:0000256" key="2">
    <source>
        <dbReference type="ARBA" id="ARBA00022729"/>
    </source>
</evidence>
<sequence length="198" mass="22754">MIVDYNLFSPGMSKLKPNTLTVTEQLPDRMVTGDGTSRLSENGFWPSYNIPYFKEVWKLSGYPAKYMKLGDEFSYDQCPRAKIFKREAPKVNSMDDAKRLIRYNHWQDDPLSLKDARNSIASRYDLSPKNPSAFGAVDGKITNWVQMRKLKVTAVCGPTSNDQPVFQWSKSKYNSTAHAGVPDRFDFPWVNMTMKFKN</sequence>